<evidence type="ECO:0000313" key="6">
    <source>
        <dbReference type="Proteomes" id="UP001583177"/>
    </source>
</evidence>
<comment type="caution">
    <text evidence="5">The sequence shown here is derived from an EMBL/GenBank/DDBJ whole genome shotgun (WGS) entry which is preliminary data.</text>
</comment>
<dbReference type="Proteomes" id="UP001583177">
    <property type="component" value="Unassembled WGS sequence"/>
</dbReference>
<keyword evidence="2" id="KW-0812">Transmembrane</keyword>
<keyword evidence="2" id="KW-0472">Membrane</keyword>
<evidence type="ECO:0000256" key="2">
    <source>
        <dbReference type="SAM" id="Phobius"/>
    </source>
</evidence>
<feature type="compositionally biased region" description="Low complexity" evidence="1">
    <location>
        <begin position="123"/>
        <end position="142"/>
    </location>
</feature>
<dbReference type="InterPro" id="IPR056124">
    <property type="entry name" value="DUF7707"/>
</dbReference>
<evidence type="ECO:0000256" key="3">
    <source>
        <dbReference type="SAM" id="SignalP"/>
    </source>
</evidence>
<accession>A0ABR3Y2N7</accession>
<dbReference type="EMBL" id="JAWRVE010000004">
    <property type="protein sequence ID" value="KAL1882215.1"/>
    <property type="molecule type" value="Genomic_DNA"/>
</dbReference>
<reference evidence="5 6" key="1">
    <citation type="journal article" date="2024" name="IMA Fungus">
        <title>IMA Genome - F19 : A genome assembly and annotation guide to empower mycologists, including annotated draft genome sequences of Ceratocystis pirilliformis, Diaporthe australafricana, Fusarium ophioides, Paecilomyces lecythidis, and Sporothrix stenoceras.</title>
        <authorList>
            <person name="Aylward J."/>
            <person name="Wilson A.M."/>
            <person name="Visagie C.M."/>
            <person name="Spraker J."/>
            <person name="Barnes I."/>
            <person name="Buitendag C."/>
            <person name="Ceriani C."/>
            <person name="Del Mar Angel L."/>
            <person name="du Plessis D."/>
            <person name="Fuchs T."/>
            <person name="Gasser K."/>
            <person name="Kramer D."/>
            <person name="Li W."/>
            <person name="Munsamy K."/>
            <person name="Piso A."/>
            <person name="Price J.L."/>
            <person name="Sonnekus B."/>
            <person name="Thomas C."/>
            <person name="van der Nest A."/>
            <person name="van Dijk A."/>
            <person name="van Heerden A."/>
            <person name="van Vuuren N."/>
            <person name="Yilmaz N."/>
            <person name="Duong T.A."/>
            <person name="van der Merwe N.A."/>
            <person name="Wingfield M.J."/>
            <person name="Wingfield B.D."/>
        </authorList>
    </citation>
    <scope>NUCLEOTIDE SEQUENCE [LARGE SCALE GENOMIC DNA]</scope>
    <source>
        <strain evidence="5 6">CMW 18300</strain>
    </source>
</reference>
<evidence type="ECO:0000256" key="1">
    <source>
        <dbReference type="SAM" id="MobiDB-lite"/>
    </source>
</evidence>
<feature type="region of interest" description="Disordered" evidence="1">
    <location>
        <begin position="122"/>
        <end position="142"/>
    </location>
</feature>
<feature type="domain" description="DUF7707" evidence="4">
    <location>
        <begin position="23"/>
        <end position="126"/>
    </location>
</feature>
<sequence length="201" mass="20659">MPSFRTAFLAAAAVLVATVQADYSIDPSSVPLSTRKQWCTSEISTCPSICQDQSDTNAQVNTCDPVTLTYGCLCGDNSQPNVSEYSLTLPYFVCTEWGTQCVKNCGSDSSCASACRQDHPCGASNPSTANTTSTATSASGTASSTSADATAVFTGVAGQTGSSSSSSSTSGVAKHPSSEMARVYAMTGTLGLFFMGFAYLL</sequence>
<dbReference type="PANTHER" id="PTHR38118">
    <property type="entry name" value="ANCHORED CELL WALL PROTEIN 11-RELATED"/>
    <property type="match status" value="1"/>
</dbReference>
<feature type="signal peptide" evidence="3">
    <location>
        <begin position="1"/>
        <end position="21"/>
    </location>
</feature>
<keyword evidence="3" id="KW-0732">Signal</keyword>
<protein>
    <recommendedName>
        <fullName evidence="4">DUF7707 domain-containing protein</fullName>
    </recommendedName>
</protein>
<dbReference type="PANTHER" id="PTHR38118:SF2">
    <property type="entry name" value="CDP-ALCOHOL PHOSPHATIDYLTRANSFERASE PROTEIN"/>
    <property type="match status" value="1"/>
</dbReference>
<keyword evidence="2" id="KW-1133">Transmembrane helix</keyword>
<organism evidence="5 6">
    <name type="scientific">Diaporthe australafricana</name>
    <dbReference type="NCBI Taxonomy" id="127596"/>
    <lineage>
        <taxon>Eukaryota</taxon>
        <taxon>Fungi</taxon>
        <taxon>Dikarya</taxon>
        <taxon>Ascomycota</taxon>
        <taxon>Pezizomycotina</taxon>
        <taxon>Sordariomycetes</taxon>
        <taxon>Sordariomycetidae</taxon>
        <taxon>Diaporthales</taxon>
        <taxon>Diaporthaceae</taxon>
        <taxon>Diaporthe</taxon>
    </lineage>
</organism>
<dbReference type="Pfam" id="PF24808">
    <property type="entry name" value="DUF7707"/>
    <property type="match status" value="1"/>
</dbReference>
<evidence type="ECO:0000313" key="5">
    <source>
        <dbReference type="EMBL" id="KAL1882215.1"/>
    </source>
</evidence>
<keyword evidence="6" id="KW-1185">Reference proteome</keyword>
<feature type="transmembrane region" description="Helical" evidence="2">
    <location>
        <begin position="183"/>
        <end position="200"/>
    </location>
</feature>
<gene>
    <name evidence="5" type="ORF">Daus18300_000701</name>
</gene>
<proteinExistence type="predicted"/>
<feature type="chain" id="PRO_5045988405" description="DUF7707 domain-containing protein" evidence="3">
    <location>
        <begin position="22"/>
        <end position="201"/>
    </location>
</feature>
<evidence type="ECO:0000259" key="4">
    <source>
        <dbReference type="Pfam" id="PF24808"/>
    </source>
</evidence>
<name>A0ABR3Y2N7_9PEZI</name>